<evidence type="ECO:0000313" key="4">
    <source>
        <dbReference type="Proteomes" id="UP000267164"/>
    </source>
</evidence>
<organism evidence="3 4">
    <name type="scientific">Nocardia yunnanensis</name>
    <dbReference type="NCBI Taxonomy" id="2382165"/>
    <lineage>
        <taxon>Bacteria</taxon>
        <taxon>Bacillati</taxon>
        <taxon>Actinomycetota</taxon>
        <taxon>Actinomycetes</taxon>
        <taxon>Mycobacteriales</taxon>
        <taxon>Nocardiaceae</taxon>
        <taxon>Nocardia</taxon>
    </lineage>
</organism>
<dbReference type="InterPro" id="IPR016047">
    <property type="entry name" value="M23ase_b-sheet_dom"/>
</dbReference>
<sequence>MSQQRVEPGPSLAEPQSFRYRRCGRCHNPVTDRRTAGLTQHSPRRAHRYREDAENYSGPTSFDAPFASQTAVAHGEWDATQAWNSDADWQHDAQWNSGAEWAADQQWDQNQQWNETQRWDESGHGSEPDWNAQTTVNGWAAPNPSDWAPRSRTNWDPNADPTPSDEYRPVYTFRTASGEKLQFSGDGARVNRTARDADSVDDEPRPTRSGGKRRAGGTHRVPAPPTALKGRAAVIAVAAGAVVAAGQATIETAGHDTNTADYATGQVKEVAATSVVGGDGTGTGSPQVVNPNAPASLDQFSDILEKGKQFAADMANQEAMKNRPLWTRFANGTFTSGFGVRWGVAHQGVDIAAPIGTPIYAVADATVLEAGPASGFGMWVRLLHDDGTVTIYGHIDTATVSQGQRVLAGDQIATVGNRGFSTGPHCHFEVWLNGVDKIDPLPWLASRGISLGPERD</sequence>
<dbReference type="PANTHER" id="PTHR21666:SF270">
    <property type="entry name" value="MUREIN HYDROLASE ACTIVATOR ENVC"/>
    <property type="match status" value="1"/>
</dbReference>
<protein>
    <submittedName>
        <fullName evidence="3">M23 family metallopeptidase</fullName>
    </submittedName>
</protein>
<dbReference type="KEGG" id="nyu:D7D52_03120"/>
<feature type="compositionally biased region" description="Basic and acidic residues" evidence="1">
    <location>
        <begin position="193"/>
        <end position="206"/>
    </location>
</feature>
<dbReference type="OrthoDB" id="1099523at2"/>
<name>A0A386Z6Z0_9NOCA</name>
<dbReference type="GO" id="GO:0004222">
    <property type="term" value="F:metalloendopeptidase activity"/>
    <property type="evidence" value="ECO:0007669"/>
    <property type="project" value="TreeGrafter"/>
</dbReference>
<dbReference type="SUPFAM" id="SSF51261">
    <property type="entry name" value="Duplicated hybrid motif"/>
    <property type="match status" value="1"/>
</dbReference>
<dbReference type="CDD" id="cd12797">
    <property type="entry name" value="M23_peptidase"/>
    <property type="match status" value="1"/>
</dbReference>
<gene>
    <name evidence="3" type="ORF">D7D52_03120</name>
</gene>
<accession>A0A386Z6Z0</accession>
<reference evidence="3 4" key="1">
    <citation type="submission" date="2018-09" db="EMBL/GenBank/DDBJ databases">
        <title>Nocardia yunnanensis sp. nov., an actinomycete isolated from a soil sample.</title>
        <authorList>
            <person name="Zhang J."/>
        </authorList>
    </citation>
    <scope>NUCLEOTIDE SEQUENCE [LARGE SCALE GENOMIC DNA]</scope>
    <source>
        <strain evidence="3 4">CFHS0054</strain>
    </source>
</reference>
<dbReference type="EMBL" id="CP032568">
    <property type="protein sequence ID" value="AYF73023.1"/>
    <property type="molecule type" value="Genomic_DNA"/>
</dbReference>
<evidence type="ECO:0000259" key="2">
    <source>
        <dbReference type="Pfam" id="PF01551"/>
    </source>
</evidence>
<feature type="domain" description="M23ase beta-sheet core" evidence="2">
    <location>
        <begin position="346"/>
        <end position="440"/>
    </location>
</feature>
<feature type="compositionally biased region" description="Basic and acidic residues" evidence="1">
    <location>
        <begin position="117"/>
        <end position="127"/>
    </location>
</feature>
<evidence type="ECO:0000313" key="3">
    <source>
        <dbReference type="EMBL" id="AYF73023.1"/>
    </source>
</evidence>
<dbReference type="InterPro" id="IPR050570">
    <property type="entry name" value="Cell_wall_metabolism_enzyme"/>
</dbReference>
<dbReference type="InterPro" id="IPR011055">
    <property type="entry name" value="Dup_hybrid_motif"/>
</dbReference>
<dbReference type="Proteomes" id="UP000267164">
    <property type="component" value="Chromosome"/>
</dbReference>
<feature type="region of interest" description="Disordered" evidence="1">
    <location>
        <begin position="1"/>
        <end position="76"/>
    </location>
</feature>
<proteinExistence type="predicted"/>
<evidence type="ECO:0000256" key="1">
    <source>
        <dbReference type="SAM" id="MobiDB-lite"/>
    </source>
</evidence>
<feature type="region of interest" description="Disordered" evidence="1">
    <location>
        <begin position="115"/>
        <end position="226"/>
    </location>
</feature>
<dbReference type="Gene3D" id="2.70.70.10">
    <property type="entry name" value="Glucose Permease (Domain IIA)"/>
    <property type="match status" value="1"/>
</dbReference>
<keyword evidence="4" id="KW-1185">Reference proteome</keyword>
<dbReference type="PANTHER" id="PTHR21666">
    <property type="entry name" value="PEPTIDASE-RELATED"/>
    <property type="match status" value="1"/>
</dbReference>
<dbReference type="AlphaFoldDB" id="A0A386Z6Z0"/>
<dbReference type="Pfam" id="PF01551">
    <property type="entry name" value="Peptidase_M23"/>
    <property type="match status" value="1"/>
</dbReference>